<dbReference type="InterPro" id="IPR008905">
    <property type="entry name" value="EIF3C_N_dom"/>
</dbReference>
<dbReference type="InterPro" id="IPR027516">
    <property type="entry name" value="EIF3C"/>
</dbReference>
<dbReference type="InterPro" id="IPR058999">
    <property type="entry name" value="EIF3CL_C"/>
</dbReference>
<keyword evidence="2 4" id="KW-0396">Initiation factor</keyword>
<dbReference type="GO" id="GO:0033290">
    <property type="term" value="C:eukaryotic 48S preinitiation complex"/>
    <property type="evidence" value="ECO:0007669"/>
    <property type="project" value="UniProtKB-UniRule"/>
</dbReference>
<feature type="compositionally biased region" description="Gly residues" evidence="5">
    <location>
        <begin position="831"/>
        <end position="844"/>
    </location>
</feature>
<dbReference type="GO" id="GO:0031369">
    <property type="term" value="F:translation initiation factor binding"/>
    <property type="evidence" value="ECO:0007669"/>
    <property type="project" value="InterPro"/>
</dbReference>
<feature type="compositionally biased region" description="Low complexity" evidence="5">
    <location>
        <begin position="29"/>
        <end position="49"/>
    </location>
</feature>
<dbReference type="Pfam" id="PF05470">
    <property type="entry name" value="eIF-3c_N"/>
    <property type="match status" value="1"/>
</dbReference>
<organism evidence="7">
    <name type="scientific">Dunaliella tertiolecta</name>
    <name type="common">Green alga</name>
    <dbReference type="NCBI Taxonomy" id="3047"/>
    <lineage>
        <taxon>Eukaryota</taxon>
        <taxon>Viridiplantae</taxon>
        <taxon>Chlorophyta</taxon>
        <taxon>core chlorophytes</taxon>
        <taxon>Chlorophyceae</taxon>
        <taxon>CS clade</taxon>
        <taxon>Chlamydomonadales</taxon>
        <taxon>Dunaliellaceae</taxon>
        <taxon>Dunaliella</taxon>
    </lineage>
</organism>
<feature type="compositionally biased region" description="Acidic residues" evidence="5">
    <location>
        <begin position="192"/>
        <end position="206"/>
    </location>
</feature>
<sequence length="941" mass="105867">MASNKFWAGSSSDEDDDERKQHSEDDESSSSGSSDSDSDSGSDASSTDDSSSDDDGKGPSKFLAGSSDSDSDDERRVVKSAKDKSLVDLGACCEDIRNKMKINDWLSIQSLFDELNRRLDKYQKYQGMAAPRMYIRMLVELDDFLNDTMANKDIKKKMSSTNAKALNAMRQRLKKHIPMFAELVEKYKENPESTDEEEEEDEEEGKEEGKVDEEDRKQAMTKKLDKLMTMDPKEITFEMVHKKLMEIVSTRGRRGTDRQEQLEMLQYLVTVAKGPAQRFEVLGQLVSSLFDSNPSLNSHLKTSVWKKCVINLLEMMKILQENPHIKVDETLDMSEERTPEPTDGSEYKVWGNLVAFVERLDDEMFKSLQVIDPHTHEYMTRLKDEPVLLALAQKVSDYLQRNGDMRNLAKVTLRLVEHFYFKTQAVYNAMRKLTMLQQQEAAAAAAATSTEAEEAVEEPDEVVEVKVPSDYVMGEDSHSVMRSLVTIIFKHGDERTKARAMMCSIYHKAIHADFYGARDLLLMSHLQESIQHMDISTQILYNRALAQLGLSAFRNGLITEAHSCLNELYGSNHIKELLAQGMQMNKYQEKTPDQELAEKRRQMPFHMHISLEMLESVCLICAMLLEVPSMAANPLNPKKRIISKSFHRILDTQNRQMFTGPPENVRDHVMAASRALMRGDWRKAHEYVSALAVWNLVPQKEELLEMIRSKLQAEALRTYLFSFSSQYNSLSLDQLCAMFDLPEKKVYSIVSKMMIDNELQGSWDQPTRTIVMQNMDASRMQQLAMQFTDKAMVMVDLNERALAYRTGGLRDNDDEGAGGRRRGQQWEGEDGQGMMGGGRGGGRGRGQLGMVRAGGMLGGRGGMGMGYDRGYGGRGMAGGRGPMGGRLSMDRSGVYRAYGSSSVGGMGGSFGGSAYSSGRAYKPAVSQQNMSTLGSFYRSDK</sequence>
<dbReference type="EMBL" id="HBIP01021229">
    <property type="protein sequence ID" value="CAE0497580.1"/>
    <property type="molecule type" value="Transcribed_RNA"/>
</dbReference>
<feature type="region of interest" description="Disordered" evidence="5">
    <location>
        <begin position="922"/>
        <end position="941"/>
    </location>
</feature>
<reference evidence="7" key="1">
    <citation type="submission" date="2021-01" db="EMBL/GenBank/DDBJ databases">
        <authorList>
            <person name="Corre E."/>
            <person name="Pelletier E."/>
            <person name="Niang G."/>
            <person name="Scheremetjew M."/>
            <person name="Finn R."/>
            <person name="Kale V."/>
            <person name="Holt S."/>
            <person name="Cochrane G."/>
            <person name="Meng A."/>
            <person name="Brown T."/>
            <person name="Cohen L."/>
        </authorList>
    </citation>
    <scope>NUCLEOTIDE SEQUENCE</scope>
    <source>
        <strain evidence="7">CCMP1320</strain>
    </source>
</reference>
<dbReference type="GO" id="GO:0003743">
    <property type="term" value="F:translation initiation factor activity"/>
    <property type="evidence" value="ECO:0007669"/>
    <property type="project" value="UniProtKB-UniRule"/>
</dbReference>
<dbReference type="SUPFAM" id="SSF46785">
    <property type="entry name" value="Winged helix' DNA-binding domain"/>
    <property type="match status" value="1"/>
</dbReference>
<dbReference type="Pfam" id="PF01399">
    <property type="entry name" value="PCI"/>
    <property type="match status" value="1"/>
</dbReference>
<feature type="region of interest" description="Disordered" evidence="5">
    <location>
        <begin position="1"/>
        <end position="80"/>
    </location>
</feature>
<name>A0A7S3VP13_DUNTE</name>
<evidence type="ECO:0000256" key="5">
    <source>
        <dbReference type="SAM" id="MobiDB-lite"/>
    </source>
</evidence>
<comment type="subcellular location">
    <subcellularLocation>
        <location evidence="4">Cytoplasm</location>
    </subcellularLocation>
</comment>
<proteinExistence type="inferred from homology"/>
<dbReference type="GO" id="GO:0016282">
    <property type="term" value="C:eukaryotic 43S preinitiation complex"/>
    <property type="evidence" value="ECO:0007669"/>
    <property type="project" value="UniProtKB-UniRule"/>
</dbReference>
<dbReference type="PANTHER" id="PTHR13937">
    <property type="entry name" value="EUKARYOTIC TRANSLATION INITATION FACTOR 3, SUBUNIT 8 EIF3S8 -RELATED"/>
    <property type="match status" value="1"/>
</dbReference>
<dbReference type="AlphaFoldDB" id="A0A7S3VP13"/>
<dbReference type="GO" id="GO:0005852">
    <property type="term" value="C:eukaryotic translation initiation factor 3 complex"/>
    <property type="evidence" value="ECO:0007669"/>
    <property type="project" value="UniProtKB-UniRule"/>
</dbReference>
<dbReference type="GO" id="GO:0003723">
    <property type="term" value="F:RNA binding"/>
    <property type="evidence" value="ECO:0007669"/>
    <property type="project" value="InterPro"/>
</dbReference>
<accession>A0A7S3VP13</accession>
<evidence type="ECO:0000256" key="3">
    <source>
        <dbReference type="ARBA" id="ARBA00022917"/>
    </source>
</evidence>
<keyword evidence="1 4" id="KW-0963">Cytoplasm</keyword>
<evidence type="ECO:0000256" key="1">
    <source>
        <dbReference type="ARBA" id="ARBA00022490"/>
    </source>
</evidence>
<dbReference type="InterPro" id="IPR036390">
    <property type="entry name" value="WH_DNA-bd_sf"/>
</dbReference>
<dbReference type="PANTHER" id="PTHR13937:SF0">
    <property type="entry name" value="EUKARYOTIC TRANSLATION INITIATION FACTOR 3 SUBUNIT C-RELATED"/>
    <property type="match status" value="1"/>
</dbReference>
<feature type="region of interest" description="Disordered" evidence="5">
    <location>
        <begin position="188"/>
        <end position="218"/>
    </location>
</feature>
<feature type="domain" description="PCI" evidence="6">
    <location>
        <begin position="605"/>
        <end position="777"/>
    </location>
</feature>
<evidence type="ECO:0000256" key="4">
    <source>
        <dbReference type="HAMAP-Rule" id="MF_03002"/>
    </source>
</evidence>
<comment type="subunit">
    <text evidence="4">Component of the eukaryotic translation initiation factor 3 (eIF-3) complex.</text>
</comment>
<feature type="compositionally biased region" description="Polar residues" evidence="5">
    <location>
        <begin position="925"/>
        <end position="934"/>
    </location>
</feature>
<keyword evidence="3 4" id="KW-0648">Protein biosynthesis</keyword>
<dbReference type="PROSITE" id="PS50250">
    <property type="entry name" value="PCI"/>
    <property type="match status" value="1"/>
</dbReference>
<protein>
    <recommendedName>
        <fullName evidence="4">Eukaryotic translation initiation factor 3 subunit C</fullName>
        <shortName evidence="4">eIF3c</shortName>
    </recommendedName>
    <alternativeName>
        <fullName evidence="4">Eukaryotic translation initiation factor 3 subunit 8</fullName>
    </alternativeName>
    <alternativeName>
        <fullName evidence="4">eIF3 p110</fullName>
    </alternativeName>
</protein>
<feature type="compositionally biased region" description="Basic and acidic residues" evidence="5">
    <location>
        <begin position="207"/>
        <end position="218"/>
    </location>
</feature>
<dbReference type="GO" id="GO:0001732">
    <property type="term" value="P:formation of cytoplasmic translation initiation complex"/>
    <property type="evidence" value="ECO:0007669"/>
    <property type="project" value="UniProtKB-UniRule"/>
</dbReference>
<gene>
    <name evidence="7" type="ORF">DTER00134_LOCUS12653</name>
</gene>
<feature type="region of interest" description="Disordered" evidence="5">
    <location>
        <begin position="808"/>
        <end position="844"/>
    </location>
</feature>
<dbReference type="InterPro" id="IPR000717">
    <property type="entry name" value="PCI_dom"/>
</dbReference>
<comment type="similarity">
    <text evidence="4">Belongs to the eIF-3 subunit C family.</text>
</comment>
<dbReference type="SMART" id="SM00088">
    <property type="entry name" value="PINT"/>
    <property type="match status" value="1"/>
</dbReference>
<dbReference type="HAMAP" id="MF_03002">
    <property type="entry name" value="eIF3c"/>
    <property type="match status" value="1"/>
</dbReference>
<evidence type="ECO:0000259" key="6">
    <source>
        <dbReference type="PROSITE" id="PS50250"/>
    </source>
</evidence>
<evidence type="ECO:0000256" key="2">
    <source>
        <dbReference type="ARBA" id="ARBA00022540"/>
    </source>
</evidence>
<comment type="function">
    <text evidence="4">Component of the eukaryotic translation initiation factor 3 (eIF-3) complex, which is involved in protein synthesis of a specialized repertoire of mRNAs and, together with other initiation factors, stimulates binding of mRNA and methionyl-tRNAi to the 40S ribosome. The eIF-3 complex specifically targets and initiates translation of a subset of mRNAs involved in cell proliferation.</text>
</comment>
<dbReference type="Pfam" id="PF26569">
    <property type="entry name" value="EIF3CL_C"/>
    <property type="match status" value="1"/>
</dbReference>
<evidence type="ECO:0000313" key="7">
    <source>
        <dbReference type="EMBL" id="CAE0497580.1"/>
    </source>
</evidence>